<evidence type="ECO:0000256" key="18">
    <source>
        <dbReference type="SAM" id="MobiDB-lite"/>
    </source>
</evidence>
<dbReference type="InterPro" id="IPR003594">
    <property type="entry name" value="HATPase_dom"/>
</dbReference>
<feature type="domain" description="Signal transduction histidine kinase subgroup 3 dimerisation and phosphoacceptor" evidence="21">
    <location>
        <begin position="237"/>
        <end position="302"/>
    </location>
</feature>
<dbReference type="RefSeq" id="WP_006503906.1">
    <property type="nucleotide sequence ID" value="NZ_BAGZ01000020.1"/>
</dbReference>
<keyword evidence="14" id="KW-0902">Two-component regulatory system</keyword>
<dbReference type="eggNOG" id="COG4585">
    <property type="taxonomic scope" value="Bacteria"/>
</dbReference>
<sequence length="482" mass="52202">MPLTWASTGDCLRTYFALDDDWHRPAPTSRQRRNDLWVALGMWAFGALGMELSRSTLNPHFVSDPTWLQHLLIAAGTLPLIWRRTHPLTVMGLLQLHMFLCGITVTVVMTILPMQCVYVFALFTGVAWAGSRRVMLGLVAAVLVLMFGWLTWQFALGTALFEFAAHHTGSSTPEGIFPTPVALIALTFLLNIVYFGSGILGGQASWRQARAHAQLSAQADLISAQAEELADRKVVEERLRIARELHDVVAHHVSVMGIQAAAARRVMDKDPGAAAAALARVEESSRQAVGEMRGLLGTLRRTDPARKEDAPASASSTSHDPGATHRSPQPGVEQIAELVQSSCSTGFSVTYQVVEDGAGMVDQIPMPVGLTLYRTIQEALANVRRHSTAPSATVVLRIGGDQQHRYAEAEILDSGRPREGTSGSGLGLLGMRERVASHGGTTDIGPRVSGGYRVRVRLPLRATPTLPARGKHPTDRDTEKTG</sequence>
<feature type="compositionally biased region" description="Basic and acidic residues" evidence="18">
    <location>
        <begin position="300"/>
        <end position="310"/>
    </location>
</feature>
<feature type="region of interest" description="Disordered" evidence="18">
    <location>
        <begin position="289"/>
        <end position="331"/>
    </location>
</feature>
<feature type="region of interest" description="Disordered" evidence="18">
    <location>
        <begin position="462"/>
        <end position="482"/>
    </location>
</feature>
<feature type="compositionally biased region" description="Basic and acidic residues" evidence="18">
    <location>
        <begin position="472"/>
        <end position="482"/>
    </location>
</feature>
<protein>
    <recommendedName>
        <fullName evidence="5">Oxygen sensor histidine kinase NreB</fullName>
        <ecNumber evidence="4">2.7.13.3</ecNumber>
    </recommendedName>
    <alternativeName>
        <fullName evidence="17">Nitrogen regulation protein B</fullName>
    </alternativeName>
</protein>
<comment type="subcellular location">
    <subcellularLocation>
        <location evidence="3">Cytoplasm</location>
    </subcellularLocation>
</comment>
<dbReference type="PANTHER" id="PTHR24421">
    <property type="entry name" value="NITRATE/NITRITE SENSOR PROTEIN NARX-RELATED"/>
    <property type="match status" value="1"/>
</dbReference>
<dbReference type="Gene3D" id="1.20.5.1930">
    <property type="match status" value="1"/>
</dbReference>
<keyword evidence="15" id="KW-0411">Iron-sulfur</keyword>
<evidence type="ECO:0000256" key="10">
    <source>
        <dbReference type="ARBA" id="ARBA00022741"/>
    </source>
</evidence>
<evidence type="ECO:0000256" key="12">
    <source>
        <dbReference type="ARBA" id="ARBA00022840"/>
    </source>
</evidence>
<keyword evidence="13" id="KW-0408">Iron</keyword>
<reference evidence="22 23" key="1">
    <citation type="submission" date="2012-08" db="EMBL/GenBank/DDBJ databases">
        <title>Whole genome shotgun sequence of Austwickia chelonae NBRC 105200.</title>
        <authorList>
            <person name="Yoshida I."/>
            <person name="Hosoyama A."/>
            <person name="Tsuchikane K."/>
            <person name="Katsumata H."/>
            <person name="Ando Y."/>
            <person name="Ohji S."/>
            <person name="Hamada M."/>
            <person name="Tamura T."/>
            <person name="Yamazoe A."/>
            <person name="Yamazaki S."/>
            <person name="Fujita N."/>
        </authorList>
    </citation>
    <scope>NUCLEOTIDE SEQUENCE [LARGE SCALE GENOMIC DNA]</scope>
    <source>
        <strain evidence="22 23">NBRC 105200</strain>
    </source>
</reference>
<comment type="cofactor">
    <cofactor evidence="2">
        <name>[4Fe-4S] cluster</name>
        <dbReference type="ChEBI" id="CHEBI:49883"/>
    </cofactor>
</comment>
<keyword evidence="8" id="KW-0597">Phosphoprotein</keyword>
<evidence type="ECO:0000256" key="11">
    <source>
        <dbReference type="ARBA" id="ARBA00022777"/>
    </source>
</evidence>
<comment type="function">
    <text evidence="16">Member of the two-component regulatory system NreB/NreC involved in the control of dissimilatory nitrate/nitrite reduction in response to oxygen. NreB functions as a direct oxygen sensor histidine kinase which is autophosphorylated, in the absence of oxygen, probably at the conserved histidine residue, and transfers its phosphate group probably to a conserved aspartate residue of NreC. NreB/NreC activates the expression of the nitrate (narGHJI) and nitrite (nir) reductase operons, as well as the putative nitrate transporter gene narT.</text>
</comment>
<evidence type="ECO:0000256" key="4">
    <source>
        <dbReference type="ARBA" id="ARBA00012438"/>
    </source>
</evidence>
<keyword evidence="12" id="KW-0067">ATP-binding</keyword>
<dbReference type="InterPro" id="IPR036890">
    <property type="entry name" value="HATPase_C_sf"/>
</dbReference>
<evidence type="ECO:0000256" key="7">
    <source>
        <dbReference type="ARBA" id="ARBA00022490"/>
    </source>
</evidence>
<organism evidence="22 23">
    <name type="scientific">Austwickia chelonae NBRC 105200</name>
    <dbReference type="NCBI Taxonomy" id="1184607"/>
    <lineage>
        <taxon>Bacteria</taxon>
        <taxon>Bacillati</taxon>
        <taxon>Actinomycetota</taxon>
        <taxon>Actinomycetes</taxon>
        <taxon>Micrococcales</taxon>
        <taxon>Dermatophilaceae</taxon>
        <taxon>Austwickia</taxon>
    </lineage>
</organism>
<dbReference type="OrthoDB" id="227596at2"/>
<dbReference type="Proteomes" id="UP000008495">
    <property type="component" value="Unassembled WGS sequence"/>
</dbReference>
<feature type="transmembrane region" description="Helical" evidence="19">
    <location>
        <begin position="135"/>
        <end position="155"/>
    </location>
</feature>
<dbReference type="GO" id="GO:0005524">
    <property type="term" value="F:ATP binding"/>
    <property type="evidence" value="ECO:0007669"/>
    <property type="project" value="UniProtKB-KW"/>
</dbReference>
<keyword evidence="10" id="KW-0547">Nucleotide-binding</keyword>
<keyword evidence="11 22" id="KW-0418">Kinase</keyword>
<dbReference type="InterPro" id="IPR004358">
    <property type="entry name" value="Sig_transdc_His_kin-like_C"/>
</dbReference>
<keyword evidence="15" id="KW-0479">Metal-binding</keyword>
<feature type="domain" description="Histidine kinase/HSP90-like ATPase" evidence="20">
    <location>
        <begin position="371"/>
        <end position="461"/>
    </location>
</feature>
<dbReference type="GO" id="GO:0051539">
    <property type="term" value="F:4 iron, 4 sulfur cluster binding"/>
    <property type="evidence" value="ECO:0007669"/>
    <property type="project" value="UniProtKB-KW"/>
</dbReference>
<dbReference type="PANTHER" id="PTHR24421:SF10">
    <property type="entry name" value="NITRATE_NITRITE SENSOR PROTEIN NARQ"/>
    <property type="match status" value="1"/>
</dbReference>
<evidence type="ECO:0000259" key="21">
    <source>
        <dbReference type="Pfam" id="PF07730"/>
    </source>
</evidence>
<gene>
    <name evidence="22" type="ORF">AUCHE_20_00200</name>
</gene>
<evidence type="ECO:0000256" key="19">
    <source>
        <dbReference type="SAM" id="Phobius"/>
    </source>
</evidence>
<dbReference type="PRINTS" id="PR00344">
    <property type="entry name" value="BCTRLSENSOR"/>
</dbReference>
<keyword evidence="19" id="KW-0812">Transmembrane</keyword>
<dbReference type="STRING" id="100225.SAMN05421595_3010"/>
<proteinExistence type="predicted"/>
<dbReference type="GO" id="GO:0046983">
    <property type="term" value="F:protein dimerization activity"/>
    <property type="evidence" value="ECO:0007669"/>
    <property type="project" value="InterPro"/>
</dbReference>
<dbReference type="InterPro" id="IPR011712">
    <property type="entry name" value="Sig_transdc_His_kin_sub3_dim/P"/>
</dbReference>
<evidence type="ECO:0000256" key="3">
    <source>
        <dbReference type="ARBA" id="ARBA00004496"/>
    </source>
</evidence>
<keyword evidence="19" id="KW-1133">Transmembrane helix</keyword>
<evidence type="ECO:0000256" key="16">
    <source>
        <dbReference type="ARBA" id="ARBA00024827"/>
    </source>
</evidence>
<comment type="caution">
    <text evidence="22">The sequence shown here is derived from an EMBL/GenBank/DDBJ whole genome shotgun (WGS) entry which is preliminary data.</text>
</comment>
<dbReference type="GO" id="GO:0016020">
    <property type="term" value="C:membrane"/>
    <property type="evidence" value="ECO:0007669"/>
    <property type="project" value="InterPro"/>
</dbReference>
<keyword evidence="23" id="KW-1185">Reference proteome</keyword>
<comment type="catalytic activity">
    <reaction evidence="1">
        <text>ATP + protein L-histidine = ADP + protein N-phospho-L-histidine.</text>
        <dbReference type="EC" id="2.7.13.3"/>
    </reaction>
</comment>
<dbReference type="InterPro" id="IPR050482">
    <property type="entry name" value="Sensor_HK_TwoCompSys"/>
</dbReference>
<evidence type="ECO:0000256" key="17">
    <source>
        <dbReference type="ARBA" id="ARBA00030800"/>
    </source>
</evidence>
<accession>K6VQX9</accession>
<feature type="transmembrane region" description="Helical" evidence="19">
    <location>
        <begin position="36"/>
        <end position="53"/>
    </location>
</feature>
<dbReference type="AlphaFoldDB" id="K6VQX9"/>
<keyword evidence="9" id="KW-0808">Transferase</keyword>
<evidence type="ECO:0000313" key="23">
    <source>
        <dbReference type="Proteomes" id="UP000008495"/>
    </source>
</evidence>
<keyword evidence="6" id="KW-0004">4Fe-4S</keyword>
<evidence type="ECO:0000256" key="14">
    <source>
        <dbReference type="ARBA" id="ARBA00023012"/>
    </source>
</evidence>
<evidence type="ECO:0000256" key="5">
    <source>
        <dbReference type="ARBA" id="ARBA00017322"/>
    </source>
</evidence>
<feature type="transmembrane region" description="Helical" evidence="19">
    <location>
        <begin position="94"/>
        <end position="123"/>
    </location>
</feature>
<evidence type="ECO:0000256" key="6">
    <source>
        <dbReference type="ARBA" id="ARBA00022485"/>
    </source>
</evidence>
<evidence type="ECO:0000259" key="20">
    <source>
        <dbReference type="Pfam" id="PF02518"/>
    </source>
</evidence>
<dbReference type="SUPFAM" id="SSF55874">
    <property type="entry name" value="ATPase domain of HSP90 chaperone/DNA topoisomerase II/histidine kinase"/>
    <property type="match status" value="1"/>
</dbReference>
<dbReference type="EC" id="2.7.13.3" evidence="4"/>
<dbReference type="EMBL" id="BAGZ01000020">
    <property type="protein sequence ID" value="GAB79149.1"/>
    <property type="molecule type" value="Genomic_DNA"/>
</dbReference>
<name>K6VQX9_9MICO</name>
<dbReference type="GO" id="GO:0000155">
    <property type="term" value="F:phosphorelay sensor kinase activity"/>
    <property type="evidence" value="ECO:0007669"/>
    <property type="project" value="InterPro"/>
</dbReference>
<feature type="transmembrane region" description="Helical" evidence="19">
    <location>
        <begin position="175"/>
        <end position="200"/>
    </location>
</feature>
<evidence type="ECO:0000256" key="2">
    <source>
        <dbReference type="ARBA" id="ARBA00001966"/>
    </source>
</evidence>
<evidence type="ECO:0000256" key="9">
    <source>
        <dbReference type="ARBA" id="ARBA00022679"/>
    </source>
</evidence>
<keyword evidence="7" id="KW-0963">Cytoplasm</keyword>
<evidence type="ECO:0000256" key="1">
    <source>
        <dbReference type="ARBA" id="ARBA00000085"/>
    </source>
</evidence>
<evidence type="ECO:0000256" key="15">
    <source>
        <dbReference type="ARBA" id="ARBA00023014"/>
    </source>
</evidence>
<dbReference type="Gene3D" id="3.30.565.10">
    <property type="entry name" value="Histidine kinase-like ATPase, C-terminal domain"/>
    <property type="match status" value="1"/>
</dbReference>
<evidence type="ECO:0000313" key="22">
    <source>
        <dbReference type="EMBL" id="GAB79149.1"/>
    </source>
</evidence>
<evidence type="ECO:0000256" key="13">
    <source>
        <dbReference type="ARBA" id="ARBA00023004"/>
    </source>
</evidence>
<evidence type="ECO:0000256" key="8">
    <source>
        <dbReference type="ARBA" id="ARBA00022553"/>
    </source>
</evidence>
<keyword evidence="19" id="KW-0472">Membrane</keyword>
<dbReference type="Pfam" id="PF07730">
    <property type="entry name" value="HisKA_3"/>
    <property type="match status" value="1"/>
</dbReference>
<dbReference type="Pfam" id="PF02518">
    <property type="entry name" value="HATPase_c"/>
    <property type="match status" value="1"/>
</dbReference>
<dbReference type="CDD" id="cd16917">
    <property type="entry name" value="HATPase_UhpB-NarQ-NarX-like"/>
    <property type="match status" value="1"/>
</dbReference>
<dbReference type="GO" id="GO:0005737">
    <property type="term" value="C:cytoplasm"/>
    <property type="evidence" value="ECO:0007669"/>
    <property type="project" value="UniProtKB-SubCell"/>
</dbReference>